<dbReference type="AlphaFoldDB" id="D2N0W7"/>
<sequence length="191" mass="21327">MVYRISGNWLIGVACDLHTVESIYLGVDEYGHNRFENTRSVIGELVYQLKYQNDQTTIPKIIDLLLQNIKGIESFDAIIPVPSSKIRRIQPVDAISKALGDKCKVPVLINYLVKNGDIELKGITDPADRDRALFDSIVVAGTTDLSEKNVLLVDDLYRSGATLDACCRALKKSTQVKNICVLTMTKTRKNR</sequence>
<protein>
    <recommendedName>
        <fullName evidence="4">ComF family protein</fullName>
    </recommendedName>
</protein>
<dbReference type="PANTHER" id="PTHR47505">
    <property type="entry name" value="DNA UTILIZATION PROTEIN YHGH"/>
    <property type="match status" value="1"/>
</dbReference>
<dbReference type="KEGG" id="zmo:ZMO2015"/>
<evidence type="ECO:0000313" key="2">
    <source>
        <dbReference type="EMBL" id="ADB28969.1"/>
    </source>
</evidence>
<dbReference type="EMBL" id="AE008692">
    <property type="protein sequence ID" value="ADB28969.1"/>
    <property type="molecule type" value="Genomic_DNA"/>
</dbReference>
<evidence type="ECO:0000256" key="1">
    <source>
        <dbReference type="ARBA" id="ARBA00008007"/>
    </source>
</evidence>
<dbReference type="PANTHER" id="PTHR47505:SF1">
    <property type="entry name" value="DNA UTILIZATION PROTEIN YHGH"/>
    <property type="match status" value="1"/>
</dbReference>
<evidence type="ECO:0008006" key="4">
    <source>
        <dbReference type="Google" id="ProtNLM"/>
    </source>
</evidence>
<dbReference type="InterPro" id="IPR051910">
    <property type="entry name" value="ComF/GntX_DNA_util-trans"/>
</dbReference>
<accession>D2N0W7</accession>
<dbReference type="RefSeq" id="WP_011241096.1">
    <property type="nucleotide sequence ID" value="NC_006526.2"/>
</dbReference>
<name>D2N0W7_ZYMMO</name>
<proteinExistence type="inferred from homology"/>
<dbReference type="SUPFAM" id="SSF53271">
    <property type="entry name" value="PRTase-like"/>
    <property type="match status" value="1"/>
</dbReference>
<dbReference type="InterPro" id="IPR000836">
    <property type="entry name" value="PRTase_dom"/>
</dbReference>
<dbReference type="HOGENOM" id="CLU_099407_0_0_5"/>
<reference evidence="2 3" key="2">
    <citation type="journal article" date="2009" name="Nat. Biotechnol.">
        <title>Improved genome annotation for Zymomonas mobilis.</title>
        <authorList>
            <person name="Yang S."/>
            <person name="Pappas K.M."/>
            <person name="Hauser L.J."/>
            <person name="Land M.L."/>
            <person name="Chen G.L."/>
            <person name="Hurst G.B."/>
            <person name="Pan C."/>
            <person name="Kouvelis V.N."/>
            <person name="Typas M.A."/>
            <person name="Pelletier D.A."/>
            <person name="Klingeman D.M."/>
            <person name="Chang Y.J."/>
            <person name="Samatova N.F."/>
            <person name="Brown S.D."/>
        </authorList>
    </citation>
    <scope>NUCLEOTIDE SEQUENCE [LARGE SCALE GENOMIC DNA]</scope>
    <source>
        <strain evidence="3">ATCC 31821 / ZM4 / CP4</strain>
    </source>
</reference>
<dbReference type="CDD" id="cd06223">
    <property type="entry name" value="PRTases_typeI"/>
    <property type="match status" value="1"/>
</dbReference>
<evidence type="ECO:0000313" key="3">
    <source>
        <dbReference type="Proteomes" id="UP000001173"/>
    </source>
</evidence>
<organism evidence="2 3">
    <name type="scientific">Zymomonas mobilis subsp. mobilis (strain ATCC 31821 / ZM4 / CP4)</name>
    <dbReference type="NCBI Taxonomy" id="264203"/>
    <lineage>
        <taxon>Bacteria</taxon>
        <taxon>Pseudomonadati</taxon>
        <taxon>Pseudomonadota</taxon>
        <taxon>Alphaproteobacteria</taxon>
        <taxon>Sphingomonadales</taxon>
        <taxon>Zymomonadaceae</taxon>
        <taxon>Zymomonas</taxon>
    </lineage>
</organism>
<gene>
    <name evidence="2" type="ordered locus">ZMO2015</name>
</gene>
<dbReference type="eggNOG" id="COG1040">
    <property type="taxonomic scope" value="Bacteria"/>
</dbReference>
<dbReference type="Proteomes" id="UP000001173">
    <property type="component" value="Chromosome"/>
</dbReference>
<comment type="similarity">
    <text evidence="1">Belongs to the ComF/GntX family.</text>
</comment>
<keyword evidence="3" id="KW-1185">Reference proteome</keyword>
<dbReference type="Gene3D" id="3.40.50.2020">
    <property type="match status" value="1"/>
</dbReference>
<dbReference type="PROSITE" id="PS51257">
    <property type="entry name" value="PROKAR_LIPOPROTEIN"/>
    <property type="match status" value="1"/>
</dbReference>
<dbReference type="InterPro" id="IPR029057">
    <property type="entry name" value="PRTase-like"/>
</dbReference>
<reference evidence="2 3" key="1">
    <citation type="journal article" date="2005" name="Nat. Biotechnol.">
        <title>The genome sequence of the ethanologenic bacterium Zymomonas mobilis ZM4.</title>
        <authorList>
            <person name="Seo J.S."/>
            <person name="Chong H."/>
            <person name="Park H.S."/>
            <person name="Yoon K.O."/>
            <person name="Jung C."/>
            <person name="Kim J.J."/>
            <person name="Hong J.H."/>
            <person name="Kim H."/>
            <person name="Kim J.H."/>
            <person name="Kil J.I."/>
            <person name="Park C.J."/>
            <person name="Oh H.M."/>
            <person name="Lee J.S."/>
            <person name="Jin S.J."/>
            <person name="Um H.W."/>
            <person name="Lee H.J."/>
            <person name="Oh S.J."/>
            <person name="Kim J.Y."/>
            <person name="Kang H.L."/>
            <person name="Lee S.Y."/>
            <person name="Lee K.J."/>
            <person name="Kang H.S."/>
        </authorList>
    </citation>
    <scope>NUCLEOTIDE SEQUENCE [LARGE SCALE GENOMIC DNA]</scope>
    <source>
        <strain evidence="3">ATCC 31821 / ZM4 / CP4</strain>
    </source>
</reference>